<keyword evidence="2" id="KW-0378">Hydrolase</keyword>
<dbReference type="GO" id="GO:0044550">
    <property type="term" value="P:secondary metabolite biosynthetic process"/>
    <property type="evidence" value="ECO:0007669"/>
    <property type="project" value="TreeGrafter"/>
</dbReference>
<dbReference type="EMBL" id="KV745154">
    <property type="protein sequence ID" value="OCK77112.1"/>
    <property type="molecule type" value="Genomic_DNA"/>
</dbReference>
<dbReference type="GO" id="GO:0016787">
    <property type="term" value="F:hydrolase activity"/>
    <property type="evidence" value="ECO:0007669"/>
    <property type="project" value="UniProtKB-KW"/>
</dbReference>
<proteinExistence type="inferred from homology"/>
<dbReference type="InterPro" id="IPR050593">
    <property type="entry name" value="LovG"/>
</dbReference>
<dbReference type="PANTHER" id="PTHR48070">
    <property type="entry name" value="ESTERASE OVCA2"/>
    <property type="match status" value="1"/>
</dbReference>
<protein>
    <recommendedName>
        <fullName evidence="3">Serine hydrolase domain-containing protein</fullName>
    </recommendedName>
</protein>
<dbReference type="InterPro" id="IPR005645">
    <property type="entry name" value="FSH-like_dom"/>
</dbReference>
<dbReference type="Proteomes" id="UP000250266">
    <property type="component" value="Unassembled WGS sequence"/>
</dbReference>
<name>A0A8E2E4E1_9PEZI</name>
<dbReference type="GO" id="GO:0005634">
    <property type="term" value="C:nucleus"/>
    <property type="evidence" value="ECO:0007669"/>
    <property type="project" value="TreeGrafter"/>
</dbReference>
<evidence type="ECO:0000256" key="2">
    <source>
        <dbReference type="ARBA" id="ARBA00022801"/>
    </source>
</evidence>
<dbReference type="PANTHER" id="PTHR48070:SF3">
    <property type="entry name" value="ESTERASE DBAE-RELATED"/>
    <property type="match status" value="1"/>
</dbReference>
<sequence>MTSDHVSKALPRILCLHGGGVNAEIFRITFRLVSADGPFYCDPGPGIVPVYEEYGPFRRWLRWLPEHPEVEAKVAVDEIWYKLRDAMEKDDLAGATGPWLREAGKNAAEDDAKPDFRFAVLLAGRAPVVSMRQETDDIKAFVTAAEVSEGFDSVDTETNEHILQLPTIHVHGLQDGGLHLHRRLLQQYCDPSTTRPVEWDGAHRVPLKSSDVHKVTDAILEVARNEGVIQ</sequence>
<comment type="similarity">
    <text evidence="1">Belongs to the LovG family.</text>
</comment>
<evidence type="ECO:0000259" key="3">
    <source>
        <dbReference type="Pfam" id="PF03959"/>
    </source>
</evidence>
<evidence type="ECO:0000256" key="1">
    <source>
        <dbReference type="ARBA" id="ARBA00005863"/>
    </source>
</evidence>
<dbReference type="AlphaFoldDB" id="A0A8E2E4E1"/>
<dbReference type="GO" id="GO:0005737">
    <property type="term" value="C:cytoplasm"/>
    <property type="evidence" value="ECO:0007669"/>
    <property type="project" value="TreeGrafter"/>
</dbReference>
<evidence type="ECO:0000313" key="4">
    <source>
        <dbReference type="EMBL" id="OCK77112.1"/>
    </source>
</evidence>
<dbReference type="OrthoDB" id="414698at2759"/>
<organism evidence="4 5">
    <name type="scientific">Lepidopterella palustris CBS 459.81</name>
    <dbReference type="NCBI Taxonomy" id="1314670"/>
    <lineage>
        <taxon>Eukaryota</taxon>
        <taxon>Fungi</taxon>
        <taxon>Dikarya</taxon>
        <taxon>Ascomycota</taxon>
        <taxon>Pezizomycotina</taxon>
        <taxon>Dothideomycetes</taxon>
        <taxon>Pleosporomycetidae</taxon>
        <taxon>Mytilinidiales</taxon>
        <taxon>Argynnaceae</taxon>
        <taxon>Lepidopterella</taxon>
    </lineage>
</organism>
<dbReference type="Gene3D" id="3.40.50.1820">
    <property type="entry name" value="alpha/beta hydrolase"/>
    <property type="match status" value="1"/>
</dbReference>
<evidence type="ECO:0000313" key="5">
    <source>
        <dbReference type="Proteomes" id="UP000250266"/>
    </source>
</evidence>
<accession>A0A8E2E4E1</accession>
<keyword evidence="5" id="KW-1185">Reference proteome</keyword>
<dbReference type="Pfam" id="PF03959">
    <property type="entry name" value="FSH1"/>
    <property type="match status" value="1"/>
</dbReference>
<dbReference type="SUPFAM" id="SSF53474">
    <property type="entry name" value="alpha/beta-Hydrolases"/>
    <property type="match status" value="1"/>
</dbReference>
<reference evidence="4 5" key="1">
    <citation type="journal article" date="2016" name="Nat. Commun.">
        <title>Ectomycorrhizal ecology is imprinted in the genome of the dominant symbiotic fungus Cenococcum geophilum.</title>
        <authorList>
            <consortium name="DOE Joint Genome Institute"/>
            <person name="Peter M."/>
            <person name="Kohler A."/>
            <person name="Ohm R.A."/>
            <person name="Kuo A."/>
            <person name="Krutzmann J."/>
            <person name="Morin E."/>
            <person name="Arend M."/>
            <person name="Barry K.W."/>
            <person name="Binder M."/>
            <person name="Choi C."/>
            <person name="Clum A."/>
            <person name="Copeland A."/>
            <person name="Grisel N."/>
            <person name="Haridas S."/>
            <person name="Kipfer T."/>
            <person name="LaButti K."/>
            <person name="Lindquist E."/>
            <person name="Lipzen A."/>
            <person name="Maire R."/>
            <person name="Meier B."/>
            <person name="Mihaltcheva S."/>
            <person name="Molinier V."/>
            <person name="Murat C."/>
            <person name="Poggeler S."/>
            <person name="Quandt C.A."/>
            <person name="Sperisen C."/>
            <person name="Tritt A."/>
            <person name="Tisserant E."/>
            <person name="Crous P.W."/>
            <person name="Henrissat B."/>
            <person name="Nehls U."/>
            <person name="Egli S."/>
            <person name="Spatafora J.W."/>
            <person name="Grigoriev I.V."/>
            <person name="Martin F.M."/>
        </authorList>
    </citation>
    <scope>NUCLEOTIDE SEQUENCE [LARGE SCALE GENOMIC DNA]</scope>
    <source>
        <strain evidence="4 5">CBS 459.81</strain>
    </source>
</reference>
<feature type="domain" description="Serine hydrolase" evidence="3">
    <location>
        <begin position="108"/>
        <end position="214"/>
    </location>
</feature>
<gene>
    <name evidence="4" type="ORF">K432DRAFT_395885</name>
</gene>
<dbReference type="InterPro" id="IPR029058">
    <property type="entry name" value="AB_hydrolase_fold"/>
</dbReference>